<evidence type="ECO:0008006" key="3">
    <source>
        <dbReference type="Google" id="ProtNLM"/>
    </source>
</evidence>
<dbReference type="Proteomes" id="UP001161017">
    <property type="component" value="Unassembled WGS sequence"/>
</dbReference>
<dbReference type="Gene3D" id="3.30.70.100">
    <property type="match status" value="2"/>
</dbReference>
<organism evidence="1 2">
    <name type="scientific">Ramalina farinacea</name>
    <dbReference type="NCBI Taxonomy" id="258253"/>
    <lineage>
        <taxon>Eukaryota</taxon>
        <taxon>Fungi</taxon>
        <taxon>Dikarya</taxon>
        <taxon>Ascomycota</taxon>
        <taxon>Pezizomycotina</taxon>
        <taxon>Lecanoromycetes</taxon>
        <taxon>OSLEUM clade</taxon>
        <taxon>Lecanoromycetidae</taxon>
        <taxon>Lecanorales</taxon>
        <taxon>Lecanorineae</taxon>
        <taxon>Ramalinaceae</taxon>
        <taxon>Ramalina</taxon>
    </lineage>
</organism>
<proteinExistence type="predicted"/>
<comment type="caution">
    <text evidence="1">The sequence shown here is derived from an EMBL/GenBank/DDBJ whole genome shotgun (WGS) entry which is preliminary data.</text>
</comment>
<dbReference type="AlphaFoldDB" id="A0AA43QNK6"/>
<evidence type="ECO:0000313" key="2">
    <source>
        <dbReference type="Proteomes" id="UP001161017"/>
    </source>
</evidence>
<sequence>MAPTPATEIATIPLQAGATIEDPETPAGKIWSATLDTISQQDGYQRCYYGRHVEAQTSLDLFVDWDSFEHHQTFTKSPVYGPFEKNLSSIMDGSVVMRHATLDPHPPSNAVGNTSVPVTEVLYTYLDGRDETYESNAKKFGEILVSKSDACKGVSTGWVREQLAGPNADASDKKDVFIMLIGWESKEQHMEFRGSKDFQDAIPLVRKGTLDMHHTSFNEK</sequence>
<dbReference type="EMBL" id="JAPUFD010000010">
    <property type="protein sequence ID" value="MDI1489745.1"/>
    <property type="molecule type" value="Genomic_DNA"/>
</dbReference>
<dbReference type="InterPro" id="IPR011008">
    <property type="entry name" value="Dimeric_a/b-barrel"/>
</dbReference>
<accession>A0AA43QNK6</accession>
<name>A0AA43QNK6_9LECA</name>
<dbReference type="SUPFAM" id="SSF54909">
    <property type="entry name" value="Dimeric alpha+beta barrel"/>
    <property type="match status" value="1"/>
</dbReference>
<gene>
    <name evidence="1" type="ORF">OHK93_000943</name>
</gene>
<reference evidence="1" key="1">
    <citation type="journal article" date="2023" name="Genome Biol. Evol.">
        <title>First Whole Genome Sequence and Flow Cytometry Genome Size Data for the Lichen-Forming Fungus Ramalina farinacea (Ascomycota).</title>
        <authorList>
            <person name="Llewellyn T."/>
            <person name="Mian S."/>
            <person name="Hill R."/>
            <person name="Leitch I.J."/>
            <person name="Gaya E."/>
        </authorList>
    </citation>
    <scope>NUCLEOTIDE SEQUENCE</scope>
    <source>
        <strain evidence="1">LIQ254RAFAR</strain>
    </source>
</reference>
<keyword evidence="2" id="KW-1185">Reference proteome</keyword>
<evidence type="ECO:0000313" key="1">
    <source>
        <dbReference type="EMBL" id="MDI1489745.1"/>
    </source>
</evidence>
<protein>
    <recommendedName>
        <fullName evidence="3">ABM domain-containing protein</fullName>
    </recommendedName>
</protein>